<name>A0ABP8XI52_9MICO</name>
<accession>A0ABP8XI52</accession>
<organism evidence="2 3">
    <name type="scientific">Promicromonospora umidemergens</name>
    <dbReference type="NCBI Taxonomy" id="629679"/>
    <lineage>
        <taxon>Bacteria</taxon>
        <taxon>Bacillati</taxon>
        <taxon>Actinomycetota</taxon>
        <taxon>Actinomycetes</taxon>
        <taxon>Micrococcales</taxon>
        <taxon>Promicromonosporaceae</taxon>
        <taxon>Promicromonospora</taxon>
    </lineage>
</organism>
<evidence type="ECO:0000313" key="2">
    <source>
        <dbReference type="EMBL" id="GAA4707349.1"/>
    </source>
</evidence>
<dbReference type="Proteomes" id="UP001500843">
    <property type="component" value="Unassembled WGS sequence"/>
</dbReference>
<feature type="compositionally biased region" description="Basic and acidic residues" evidence="1">
    <location>
        <begin position="134"/>
        <end position="153"/>
    </location>
</feature>
<dbReference type="EMBL" id="BAABHM010000013">
    <property type="protein sequence ID" value="GAA4707349.1"/>
    <property type="molecule type" value="Genomic_DNA"/>
</dbReference>
<feature type="region of interest" description="Disordered" evidence="1">
    <location>
        <begin position="102"/>
        <end position="192"/>
    </location>
</feature>
<sequence>MAVTSRQRSVPSSMFADEILLELPTDVRLTGLGLRFFANESGRQTANPILLKGSLYPLTDEVTTEVIDGHLLALEYVGYIQLYTVNKRTYFQVVDWPSVDKRGIDMSRVPPPPPDPSITGQTNPDTSIQTLAVVEREEERREERGREGEREESAEGAGEAPQGARSSLLGTPKPSPFCTKHPRGTNRPCQPCGRARLLSQEWVEAEIEAADLEELGEAS</sequence>
<protein>
    <submittedName>
        <fullName evidence="2">Uncharacterized protein</fullName>
    </submittedName>
</protein>
<evidence type="ECO:0000313" key="3">
    <source>
        <dbReference type="Proteomes" id="UP001500843"/>
    </source>
</evidence>
<gene>
    <name evidence="2" type="ORF">GCM10023198_32230</name>
</gene>
<keyword evidence="3" id="KW-1185">Reference proteome</keyword>
<evidence type="ECO:0000256" key="1">
    <source>
        <dbReference type="SAM" id="MobiDB-lite"/>
    </source>
</evidence>
<feature type="compositionally biased region" description="Polar residues" evidence="1">
    <location>
        <begin position="118"/>
        <end position="130"/>
    </location>
</feature>
<comment type="caution">
    <text evidence="2">The sequence shown here is derived from an EMBL/GenBank/DDBJ whole genome shotgun (WGS) entry which is preliminary data.</text>
</comment>
<reference evidence="3" key="1">
    <citation type="journal article" date="2019" name="Int. J. Syst. Evol. Microbiol.">
        <title>The Global Catalogue of Microorganisms (GCM) 10K type strain sequencing project: providing services to taxonomists for standard genome sequencing and annotation.</title>
        <authorList>
            <consortium name="The Broad Institute Genomics Platform"/>
            <consortium name="The Broad Institute Genome Sequencing Center for Infectious Disease"/>
            <person name="Wu L."/>
            <person name="Ma J."/>
        </authorList>
    </citation>
    <scope>NUCLEOTIDE SEQUENCE [LARGE SCALE GENOMIC DNA]</scope>
    <source>
        <strain evidence="3">JCM 17975</strain>
    </source>
</reference>
<proteinExistence type="predicted"/>